<accession>A0A0F9F641</accession>
<dbReference type="AlphaFoldDB" id="A0A0F9F641"/>
<evidence type="ECO:0000313" key="1">
    <source>
        <dbReference type="EMBL" id="KKL81884.1"/>
    </source>
</evidence>
<comment type="caution">
    <text evidence="1">The sequence shown here is derived from an EMBL/GenBank/DDBJ whole genome shotgun (WGS) entry which is preliminary data.</text>
</comment>
<feature type="non-terminal residue" evidence="1">
    <location>
        <position position="1"/>
    </location>
</feature>
<reference evidence="1" key="1">
    <citation type="journal article" date="2015" name="Nature">
        <title>Complex archaea that bridge the gap between prokaryotes and eukaryotes.</title>
        <authorList>
            <person name="Spang A."/>
            <person name="Saw J.H."/>
            <person name="Jorgensen S.L."/>
            <person name="Zaremba-Niedzwiedzka K."/>
            <person name="Martijn J."/>
            <person name="Lind A.E."/>
            <person name="van Eijk R."/>
            <person name="Schleper C."/>
            <person name="Guy L."/>
            <person name="Ettema T.J."/>
        </authorList>
    </citation>
    <scope>NUCLEOTIDE SEQUENCE</scope>
</reference>
<gene>
    <name evidence="1" type="ORF">LCGC14_1990310</name>
</gene>
<proteinExistence type="predicted"/>
<dbReference type="EMBL" id="LAZR01022434">
    <property type="protein sequence ID" value="KKL81884.1"/>
    <property type="molecule type" value="Genomic_DNA"/>
</dbReference>
<name>A0A0F9F641_9ZZZZ</name>
<organism evidence="1">
    <name type="scientific">marine sediment metagenome</name>
    <dbReference type="NCBI Taxonomy" id="412755"/>
    <lineage>
        <taxon>unclassified sequences</taxon>
        <taxon>metagenomes</taxon>
        <taxon>ecological metagenomes</taxon>
    </lineage>
</organism>
<protein>
    <submittedName>
        <fullName evidence="1">Uncharacterized protein</fullName>
    </submittedName>
</protein>
<sequence length="82" mass="9637">RAGVCRGGSHHMKVKVTMEFEFDDVELDPPETLEEWVDRRWQEGLWSLTECADRSRIAKTEEVVSDREVLDRETDRLMDKGQ</sequence>